<sequence length="284" mass="30908">VLTTVSETLSMSLEETAESVIRVAVSGMYLEVSKLVSRYGIDPREMSLIAFGGAGPMLACNIARELNMRRVVVPLAPGVLSAFGGLIADIKNDFIQTAYFDLAPGNANTIRNGFAALRSAATTWLRDEQEFAGDATLLYSADMRYHGQSFEIDTPLSVGDIENSDMDAMAAAFHREHERLYEHADQIASIQVINLRLVVVGAPPKPAFQPLEMGSGEPAPLRETEVYIDGSWRFAAVYRRENLAAGDRFSGPAVVAQDDCTTCILEGFTTVVDKHGNLILETED</sequence>
<organism evidence="3">
    <name type="scientific">marine metagenome</name>
    <dbReference type="NCBI Taxonomy" id="408172"/>
    <lineage>
        <taxon>unclassified sequences</taxon>
        <taxon>metagenomes</taxon>
        <taxon>ecological metagenomes</taxon>
    </lineage>
</organism>
<dbReference type="EMBL" id="UINC01014682">
    <property type="protein sequence ID" value="SVA62465.1"/>
    <property type="molecule type" value="Genomic_DNA"/>
</dbReference>
<evidence type="ECO:0000259" key="2">
    <source>
        <dbReference type="Pfam" id="PF19278"/>
    </source>
</evidence>
<dbReference type="PANTHER" id="PTHR11365">
    <property type="entry name" value="5-OXOPROLINASE RELATED"/>
    <property type="match status" value="1"/>
</dbReference>
<evidence type="ECO:0000313" key="3">
    <source>
        <dbReference type="EMBL" id="SVA62465.1"/>
    </source>
</evidence>
<dbReference type="InterPro" id="IPR002821">
    <property type="entry name" value="Hydantoinase_A"/>
</dbReference>
<dbReference type="AlphaFoldDB" id="A0A381XCJ6"/>
<dbReference type="GO" id="GO:0017168">
    <property type="term" value="F:5-oxoprolinase (ATP-hydrolyzing) activity"/>
    <property type="evidence" value="ECO:0007669"/>
    <property type="project" value="TreeGrafter"/>
</dbReference>
<feature type="domain" description="Hydantoinase A/oxoprolinase" evidence="1">
    <location>
        <begin position="3"/>
        <end position="93"/>
    </location>
</feature>
<dbReference type="InterPro" id="IPR045079">
    <property type="entry name" value="Oxoprolinase-like"/>
</dbReference>
<dbReference type="InterPro" id="IPR049517">
    <property type="entry name" value="ACX-like_C"/>
</dbReference>
<name>A0A381XCJ6_9ZZZZ</name>
<feature type="non-terminal residue" evidence="3">
    <location>
        <position position="1"/>
    </location>
</feature>
<dbReference type="Pfam" id="PF19278">
    <property type="entry name" value="Hydant_A_C"/>
    <property type="match status" value="1"/>
</dbReference>
<protein>
    <submittedName>
        <fullName evidence="3">Uncharacterized protein</fullName>
    </submittedName>
</protein>
<reference evidence="3" key="1">
    <citation type="submission" date="2018-05" db="EMBL/GenBank/DDBJ databases">
        <authorList>
            <person name="Lanie J.A."/>
            <person name="Ng W.-L."/>
            <person name="Kazmierczak K.M."/>
            <person name="Andrzejewski T.M."/>
            <person name="Davidsen T.M."/>
            <person name="Wayne K.J."/>
            <person name="Tettelin H."/>
            <person name="Glass J.I."/>
            <person name="Rusch D."/>
            <person name="Podicherti R."/>
            <person name="Tsui H.-C.T."/>
            <person name="Winkler M.E."/>
        </authorList>
    </citation>
    <scope>NUCLEOTIDE SEQUENCE</scope>
</reference>
<dbReference type="GO" id="GO:0005829">
    <property type="term" value="C:cytosol"/>
    <property type="evidence" value="ECO:0007669"/>
    <property type="project" value="TreeGrafter"/>
</dbReference>
<dbReference type="Pfam" id="PF01968">
    <property type="entry name" value="Hydantoinase_A"/>
    <property type="match status" value="1"/>
</dbReference>
<proteinExistence type="predicted"/>
<evidence type="ECO:0000259" key="1">
    <source>
        <dbReference type="Pfam" id="PF01968"/>
    </source>
</evidence>
<dbReference type="PANTHER" id="PTHR11365:SF23">
    <property type="entry name" value="HYPOTHETICAL 5-OXOPROLINASE (EUROFUNG)-RELATED"/>
    <property type="match status" value="1"/>
</dbReference>
<gene>
    <name evidence="3" type="ORF">METZ01_LOCUS115319</name>
</gene>
<accession>A0A381XCJ6</accession>
<feature type="domain" description="Acetophenone carboxylase-like C-terminal" evidence="2">
    <location>
        <begin position="107"/>
        <end position="276"/>
    </location>
</feature>
<dbReference type="GO" id="GO:0006749">
    <property type="term" value="P:glutathione metabolic process"/>
    <property type="evidence" value="ECO:0007669"/>
    <property type="project" value="TreeGrafter"/>
</dbReference>